<dbReference type="EMBL" id="JAAXYO010000039">
    <property type="protein sequence ID" value="MBU2787280.1"/>
    <property type="molecule type" value="Genomic_DNA"/>
</dbReference>
<name>A0AAE3CJD7_9PROT</name>
<dbReference type="NCBIfam" id="TIGR00199">
    <property type="entry name" value="PncC_domain"/>
    <property type="match status" value="1"/>
</dbReference>
<evidence type="ECO:0000313" key="3">
    <source>
        <dbReference type="Proteomes" id="UP001197378"/>
    </source>
</evidence>
<reference evidence="2" key="1">
    <citation type="journal article" date="2021" name="ISME J.">
        <title>Genomic evolution of the class Acidithiobacillia: deep-branching Proteobacteria living in extreme acidic conditions.</title>
        <authorList>
            <person name="Moya-Beltran A."/>
            <person name="Beard S."/>
            <person name="Rojas-Villalobos C."/>
            <person name="Issotta F."/>
            <person name="Gallardo Y."/>
            <person name="Ulloa R."/>
            <person name="Giaveno A."/>
            <person name="Degli Esposti M."/>
            <person name="Johnson D.B."/>
            <person name="Quatrini R."/>
        </authorList>
    </citation>
    <scope>NUCLEOTIDE SEQUENCE</scope>
    <source>
        <strain evidence="2">VAN18-1</strain>
    </source>
</reference>
<comment type="caution">
    <text evidence="2">The sequence shown here is derived from an EMBL/GenBank/DDBJ whole genome shotgun (WGS) entry which is preliminary data.</text>
</comment>
<protein>
    <submittedName>
        <fullName evidence="2">CinA family protein</fullName>
    </submittedName>
</protein>
<dbReference type="Proteomes" id="UP001197378">
    <property type="component" value="Unassembled WGS sequence"/>
</dbReference>
<evidence type="ECO:0000259" key="1">
    <source>
        <dbReference type="Pfam" id="PF02464"/>
    </source>
</evidence>
<gene>
    <name evidence="2" type="ORF">HFQ13_03480</name>
</gene>
<proteinExistence type="predicted"/>
<dbReference type="Gene3D" id="3.90.950.20">
    <property type="entry name" value="CinA-like"/>
    <property type="match status" value="1"/>
</dbReference>
<keyword evidence="3" id="KW-1185">Reference proteome</keyword>
<dbReference type="InterPro" id="IPR036653">
    <property type="entry name" value="CinA-like_C"/>
</dbReference>
<organism evidence="2 3">
    <name type="scientific">Igneacidithiobacillus copahuensis</name>
    <dbReference type="NCBI Taxonomy" id="2724909"/>
    <lineage>
        <taxon>Bacteria</taxon>
        <taxon>Pseudomonadati</taxon>
        <taxon>Pseudomonadota</taxon>
        <taxon>Acidithiobacillia</taxon>
        <taxon>Acidithiobacillales</taxon>
        <taxon>Acidithiobacillaceae</taxon>
        <taxon>Igneacidithiobacillus</taxon>
    </lineage>
</organism>
<dbReference type="AlphaFoldDB" id="A0AAE3CJD7"/>
<sequence length="269" mass="27644">MAQRVAAWIEGAGQPVRLTLCRELPLNAVIGVALGDFANAAAWQAAGGALLDPLDWSRLAEYLCRHWPLAAMPRTRFGVTPADAALPGEIWVGNGDGLVLDLAPPEWALLRWAASRGWQLATAESCTAGGIAARIAALPGSSAVLRQGFVVYSNAAKEEMLGVSGETLQAHGAVSEAVVGEMLDGALRHADLAVAVSGIAGPGGAVPGKPVGTVCLGWASRSRRQVCTLLFAGDRWAVQYAAGSVAIGGLLGLLAESEHPKIGLSESLG</sequence>
<accession>A0AAE3CJD7</accession>
<feature type="domain" description="CinA C-terminal" evidence="1">
    <location>
        <begin position="113"/>
        <end position="251"/>
    </location>
</feature>
<dbReference type="Pfam" id="PF02464">
    <property type="entry name" value="CinA"/>
    <property type="match status" value="1"/>
</dbReference>
<evidence type="ECO:0000313" key="2">
    <source>
        <dbReference type="EMBL" id="MBU2787280.1"/>
    </source>
</evidence>
<dbReference type="SUPFAM" id="SSF142433">
    <property type="entry name" value="CinA-like"/>
    <property type="match status" value="1"/>
</dbReference>
<dbReference type="InterPro" id="IPR008136">
    <property type="entry name" value="CinA_C"/>
</dbReference>